<sequence>MLRQIRHAWSPASGGLNFLVANIWRSRTTQLPIIHLEGRTNTFATEAFNADEEERLNNYEKYLSSKLMDAFEPSKLSVRDISGGCGSMFAISIVSKAFNGVPMIKQHRMVNEVLADEMKEWHGVQLNTKAE</sequence>
<proteinExistence type="inferred from homology"/>
<dbReference type="Proteomes" id="UP001217417">
    <property type="component" value="Unassembled WGS sequence"/>
</dbReference>
<dbReference type="RefSeq" id="XP_056044424.1">
    <property type="nucleotide sequence ID" value="XM_056187240.1"/>
</dbReference>
<evidence type="ECO:0000313" key="4">
    <source>
        <dbReference type="Proteomes" id="UP001217417"/>
    </source>
</evidence>
<dbReference type="EMBL" id="JARPMG010000004">
    <property type="protein sequence ID" value="KAJ8100974.1"/>
    <property type="molecule type" value="Genomic_DNA"/>
</dbReference>
<dbReference type="Gene3D" id="3.10.20.90">
    <property type="entry name" value="Phosphatidylinositol 3-kinase Catalytic Subunit, Chain A, domain 1"/>
    <property type="match status" value="1"/>
</dbReference>
<dbReference type="AlphaFoldDB" id="A0AAD7VTP9"/>
<keyword evidence="4" id="KW-1185">Reference proteome</keyword>
<evidence type="ECO:0000256" key="1">
    <source>
        <dbReference type="ARBA" id="ARBA00005578"/>
    </source>
</evidence>
<dbReference type="GeneID" id="80882406"/>
<gene>
    <name evidence="3" type="ORF">POJ06DRAFT_250055</name>
</gene>
<dbReference type="PANTHER" id="PTHR46188">
    <property type="entry name" value="BOLA-LIKE PROTEIN 3"/>
    <property type="match status" value="1"/>
</dbReference>
<dbReference type="PANTHER" id="PTHR46188:SF1">
    <property type="entry name" value="BOLA-LIKE PROTEIN 3"/>
    <property type="match status" value="1"/>
</dbReference>
<evidence type="ECO:0000256" key="2">
    <source>
        <dbReference type="RuleBase" id="RU003860"/>
    </source>
</evidence>
<comment type="similarity">
    <text evidence="1 2">Belongs to the BolA/IbaG family.</text>
</comment>
<comment type="caution">
    <text evidence="3">The sequence shown here is derived from an EMBL/GenBank/DDBJ whole genome shotgun (WGS) entry which is preliminary data.</text>
</comment>
<dbReference type="InterPro" id="IPR036065">
    <property type="entry name" value="BolA-like_sf"/>
</dbReference>
<dbReference type="SUPFAM" id="SSF82657">
    <property type="entry name" value="BolA-like"/>
    <property type="match status" value="1"/>
</dbReference>
<dbReference type="InterPro" id="IPR002634">
    <property type="entry name" value="BolA"/>
</dbReference>
<dbReference type="GO" id="GO:0005759">
    <property type="term" value="C:mitochondrial matrix"/>
    <property type="evidence" value="ECO:0007669"/>
    <property type="project" value="TreeGrafter"/>
</dbReference>
<protein>
    <submittedName>
        <fullName evidence="3">Bola protein</fullName>
    </submittedName>
</protein>
<organism evidence="3 4">
    <name type="scientific">Lipomyces tetrasporus</name>
    <dbReference type="NCBI Taxonomy" id="54092"/>
    <lineage>
        <taxon>Eukaryota</taxon>
        <taxon>Fungi</taxon>
        <taxon>Dikarya</taxon>
        <taxon>Ascomycota</taxon>
        <taxon>Saccharomycotina</taxon>
        <taxon>Lipomycetes</taxon>
        <taxon>Lipomycetales</taxon>
        <taxon>Lipomycetaceae</taxon>
        <taxon>Lipomyces</taxon>
    </lineage>
</organism>
<accession>A0AAD7VTP9</accession>
<dbReference type="Pfam" id="PF01722">
    <property type="entry name" value="BolA"/>
    <property type="match status" value="1"/>
</dbReference>
<name>A0AAD7VTP9_9ASCO</name>
<dbReference type="InterPro" id="IPR052275">
    <property type="entry name" value="Mt_Fe-S_assembly_factor"/>
</dbReference>
<evidence type="ECO:0000313" key="3">
    <source>
        <dbReference type="EMBL" id="KAJ8100974.1"/>
    </source>
</evidence>
<reference evidence="3" key="1">
    <citation type="submission" date="2023-03" db="EMBL/GenBank/DDBJ databases">
        <title>Near-Complete genome sequence of Lipomyces tetrasporous NRRL Y-64009, an oleaginous yeast capable of growing on lignocellulosic hydrolysates.</title>
        <authorList>
            <consortium name="Lawrence Berkeley National Laboratory"/>
            <person name="Jagtap S.S."/>
            <person name="Liu J.-J."/>
            <person name="Walukiewicz H.E."/>
            <person name="Pangilinan J."/>
            <person name="Lipzen A."/>
            <person name="Ahrendt S."/>
            <person name="Koriabine M."/>
            <person name="Cobaugh K."/>
            <person name="Salamov A."/>
            <person name="Yoshinaga Y."/>
            <person name="Ng V."/>
            <person name="Daum C."/>
            <person name="Grigoriev I.V."/>
            <person name="Slininger P.J."/>
            <person name="Dien B.S."/>
            <person name="Jin Y.-S."/>
            <person name="Rao C.V."/>
        </authorList>
    </citation>
    <scope>NUCLEOTIDE SEQUENCE</scope>
    <source>
        <strain evidence="3">NRRL Y-64009</strain>
    </source>
</reference>